<keyword evidence="2" id="KW-0808">Transferase</keyword>
<evidence type="ECO:0000313" key="3">
    <source>
        <dbReference type="Proteomes" id="UP000674217"/>
    </source>
</evidence>
<evidence type="ECO:0000313" key="2">
    <source>
        <dbReference type="EMBL" id="MBP4141511.1"/>
    </source>
</evidence>
<reference evidence="2 3" key="1">
    <citation type="submission" date="2021-03" db="EMBL/GenBank/DDBJ databases">
        <title>Flavobacterium Flabelliformis Sp. Nov. And Flavobacterium Geliluteum Sp. Nov., Two Novel Multidrug Resistant Psychrophilic Species Isolated From Antarctica.</title>
        <authorList>
            <person name="Kralova S."/>
            <person name="Busse H.J."/>
            <person name="Bezdicek M."/>
            <person name="Nykrynova M."/>
            <person name="Kroupova E."/>
            <person name="Krsek D."/>
            <person name="Sedlacek I."/>
        </authorList>
    </citation>
    <scope>NUCLEOTIDE SEQUENCE [LARGE SCALE GENOMIC DNA]</scope>
    <source>
        <strain evidence="2 3">P4023</strain>
    </source>
</reference>
<sequence length="359" mass="41695">MIKINVVGAYGETNFGDDLLMCVFENFFLKEFQNIELNFVGEPNQYANKLLVNSSYLKPHFLPDWEVYGGGTQFFAFQEMNTTSVFEKIIIAVNNPKILKNKIRSIFFKNQSNCSKIAFLGFGIGPFYDNQKAISNAKEKVAAANYVGVRDEVSKSYCDQWKVDANLGADVVFSSYFKLLNVNKKESTSTKRKLGIIVRDWDWEESGKKYIHNLIEFYESYSEVELQFIVFAPSKDKNWIKELKNKNTLIWDPEKYSIEIFLNKLNDFDGFISARYHGAIIGALLQKPVICIEIEPKLKILTEQVPEIKLWKKPFDINELVTLVQQLDYEVNYEISLVERKLKSDAMLLDFKRKFNQTR</sequence>
<gene>
    <name evidence="2" type="ORF">J3S90_06825</name>
</gene>
<accession>A0ABS5CSB5</accession>
<dbReference type="Pfam" id="PF04230">
    <property type="entry name" value="PS_pyruv_trans"/>
    <property type="match status" value="1"/>
</dbReference>
<dbReference type="RefSeq" id="WP_210645577.1">
    <property type="nucleotide sequence ID" value="NZ_JAGFBU010000002.1"/>
</dbReference>
<dbReference type="GO" id="GO:0016740">
    <property type="term" value="F:transferase activity"/>
    <property type="evidence" value="ECO:0007669"/>
    <property type="project" value="UniProtKB-KW"/>
</dbReference>
<evidence type="ECO:0000259" key="1">
    <source>
        <dbReference type="Pfam" id="PF04230"/>
    </source>
</evidence>
<proteinExistence type="predicted"/>
<dbReference type="PANTHER" id="PTHR36836:SF1">
    <property type="entry name" value="COLANIC ACID BIOSYNTHESIS PROTEIN WCAK"/>
    <property type="match status" value="1"/>
</dbReference>
<name>A0ABS5CSB5_9FLAO</name>
<dbReference type="PANTHER" id="PTHR36836">
    <property type="entry name" value="COLANIC ACID BIOSYNTHESIS PROTEIN WCAK"/>
    <property type="match status" value="1"/>
</dbReference>
<dbReference type="InterPro" id="IPR007345">
    <property type="entry name" value="Polysacch_pyruvyl_Trfase"/>
</dbReference>
<protein>
    <submittedName>
        <fullName evidence="2">Polysaccharide pyruvyl transferase family protein</fullName>
    </submittedName>
</protein>
<dbReference type="Proteomes" id="UP000674217">
    <property type="component" value="Unassembled WGS sequence"/>
</dbReference>
<organism evidence="2 3">
    <name type="scientific">Flavobacterium flabelliforme</name>
    <dbReference type="NCBI Taxonomy" id="2816119"/>
    <lineage>
        <taxon>Bacteria</taxon>
        <taxon>Pseudomonadati</taxon>
        <taxon>Bacteroidota</taxon>
        <taxon>Flavobacteriia</taxon>
        <taxon>Flavobacteriales</taxon>
        <taxon>Flavobacteriaceae</taxon>
        <taxon>Flavobacterium</taxon>
    </lineage>
</organism>
<comment type="caution">
    <text evidence="2">The sequence shown here is derived from an EMBL/GenBank/DDBJ whole genome shotgun (WGS) entry which is preliminary data.</text>
</comment>
<feature type="domain" description="Polysaccharide pyruvyl transferase" evidence="1">
    <location>
        <begin position="14"/>
        <end position="293"/>
    </location>
</feature>
<dbReference type="EMBL" id="JAGFBU010000002">
    <property type="protein sequence ID" value="MBP4141511.1"/>
    <property type="molecule type" value="Genomic_DNA"/>
</dbReference>
<keyword evidence="3" id="KW-1185">Reference proteome</keyword>